<protein>
    <submittedName>
        <fullName evidence="1">Uncharacterized protein</fullName>
    </submittedName>
</protein>
<name>A0A2P2NKB7_RHIMU</name>
<sequence length="29" mass="3294">MVVHIMFEVVIAVWICNSLAGKNFQALFI</sequence>
<organism evidence="1">
    <name type="scientific">Rhizophora mucronata</name>
    <name type="common">Asiatic mangrove</name>
    <dbReference type="NCBI Taxonomy" id="61149"/>
    <lineage>
        <taxon>Eukaryota</taxon>
        <taxon>Viridiplantae</taxon>
        <taxon>Streptophyta</taxon>
        <taxon>Embryophyta</taxon>
        <taxon>Tracheophyta</taxon>
        <taxon>Spermatophyta</taxon>
        <taxon>Magnoliopsida</taxon>
        <taxon>eudicotyledons</taxon>
        <taxon>Gunneridae</taxon>
        <taxon>Pentapetalae</taxon>
        <taxon>rosids</taxon>
        <taxon>fabids</taxon>
        <taxon>Malpighiales</taxon>
        <taxon>Rhizophoraceae</taxon>
        <taxon>Rhizophora</taxon>
    </lineage>
</organism>
<accession>A0A2P2NKB7</accession>
<dbReference type="EMBL" id="GGEC01062346">
    <property type="protein sequence ID" value="MBX42830.1"/>
    <property type="molecule type" value="Transcribed_RNA"/>
</dbReference>
<evidence type="ECO:0000313" key="1">
    <source>
        <dbReference type="EMBL" id="MBX42830.1"/>
    </source>
</evidence>
<reference evidence="1" key="1">
    <citation type="submission" date="2018-02" db="EMBL/GenBank/DDBJ databases">
        <title>Rhizophora mucronata_Transcriptome.</title>
        <authorList>
            <person name="Meera S.P."/>
            <person name="Sreeshan A."/>
            <person name="Augustine A."/>
        </authorList>
    </citation>
    <scope>NUCLEOTIDE SEQUENCE</scope>
    <source>
        <tissue evidence="1">Leaf</tissue>
    </source>
</reference>
<proteinExistence type="predicted"/>
<dbReference type="AlphaFoldDB" id="A0A2P2NKB7"/>